<evidence type="ECO:0000256" key="1">
    <source>
        <dbReference type="ARBA" id="ARBA00004651"/>
    </source>
</evidence>
<keyword evidence="12" id="KW-1185">Reference proteome</keyword>
<dbReference type="GO" id="GO:0005549">
    <property type="term" value="F:odorant binding"/>
    <property type="evidence" value="ECO:0007669"/>
    <property type="project" value="InterPro"/>
</dbReference>
<keyword evidence="2" id="KW-1003">Cell membrane</keyword>
<dbReference type="PANTHER" id="PTHR21137:SF3">
    <property type="entry name" value="ODORANT RECEPTOR 30A-RELATED"/>
    <property type="match status" value="1"/>
</dbReference>
<keyword evidence="9" id="KW-0807">Transducer</keyword>
<evidence type="ECO:0000256" key="8">
    <source>
        <dbReference type="ARBA" id="ARBA00023170"/>
    </source>
</evidence>
<evidence type="ECO:0000256" key="10">
    <source>
        <dbReference type="SAM" id="Phobius"/>
    </source>
</evidence>
<accession>A0A834I2I0</accession>
<gene>
    <name evidence="11" type="ORF">GWI33_016031</name>
</gene>
<keyword evidence="6 10" id="KW-1133">Transmembrane helix</keyword>
<evidence type="ECO:0008006" key="13">
    <source>
        <dbReference type="Google" id="ProtNLM"/>
    </source>
</evidence>
<keyword evidence="3" id="KW-0716">Sensory transduction</keyword>
<keyword evidence="7 10" id="KW-0472">Membrane</keyword>
<dbReference type="OrthoDB" id="8117390at2759"/>
<reference evidence="11" key="1">
    <citation type="submission" date="2020-08" db="EMBL/GenBank/DDBJ databases">
        <title>Genome sequencing and assembly of the red palm weevil Rhynchophorus ferrugineus.</title>
        <authorList>
            <person name="Dias G.B."/>
            <person name="Bergman C.M."/>
            <person name="Manee M."/>
        </authorList>
    </citation>
    <scope>NUCLEOTIDE SEQUENCE</scope>
    <source>
        <strain evidence="11">AA-2017</strain>
        <tissue evidence="11">Whole larva</tissue>
    </source>
</reference>
<dbReference type="Proteomes" id="UP000625711">
    <property type="component" value="Unassembled WGS sequence"/>
</dbReference>
<dbReference type="AlphaFoldDB" id="A0A834I2I0"/>
<dbReference type="GO" id="GO:0004984">
    <property type="term" value="F:olfactory receptor activity"/>
    <property type="evidence" value="ECO:0007669"/>
    <property type="project" value="InterPro"/>
</dbReference>
<proteinExistence type="predicted"/>
<evidence type="ECO:0000256" key="3">
    <source>
        <dbReference type="ARBA" id="ARBA00022606"/>
    </source>
</evidence>
<protein>
    <recommendedName>
        <fullName evidence="13">Odorant receptor</fullName>
    </recommendedName>
</protein>
<evidence type="ECO:0000256" key="2">
    <source>
        <dbReference type="ARBA" id="ARBA00022475"/>
    </source>
</evidence>
<organism evidence="11 12">
    <name type="scientific">Rhynchophorus ferrugineus</name>
    <name type="common">Red palm weevil</name>
    <name type="synonym">Curculio ferrugineus</name>
    <dbReference type="NCBI Taxonomy" id="354439"/>
    <lineage>
        <taxon>Eukaryota</taxon>
        <taxon>Metazoa</taxon>
        <taxon>Ecdysozoa</taxon>
        <taxon>Arthropoda</taxon>
        <taxon>Hexapoda</taxon>
        <taxon>Insecta</taxon>
        <taxon>Pterygota</taxon>
        <taxon>Neoptera</taxon>
        <taxon>Endopterygota</taxon>
        <taxon>Coleoptera</taxon>
        <taxon>Polyphaga</taxon>
        <taxon>Cucujiformia</taxon>
        <taxon>Curculionidae</taxon>
        <taxon>Dryophthorinae</taxon>
        <taxon>Rhynchophorus</taxon>
    </lineage>
</organism>
<evidence type="ECO:0000256" key="7">
    <source>
        <dbReference type="ARBA" id="ARBA00023136"/>
    </source>
</evidence>
<keyword evidence="8" id="KW-0675">Receptor</keyword>
<name>A0A834I2I0_RHYFE</name>
<dbReference type="GO" id="GO:0007165">
    <property type="term" value="P:signal transduction"/>
    <property type="evidence" value="ECO:0007669"/>
    <property type="project" value="UniProtKB-KW"/>
</dbReference>
<feature type="transmembrane region" description="Helical" evidence="10">
    <location>
        <begin position="235"/>
        <end position="254"/>
    </location>
</feature>
<comment type="subcellular location">
    <subcellularLocation>
        <location evidence="1">Cell membrane</location>
        <topology evidence="1">Multi-pass membrane protein</topology>
    </subcellularLocation>
</comment>
<dbReference type="PANTHER" id="PTHR21137">
    <property type="entry name" value="ODORANT RECEPTOR"/>
    <property type="match status" value="1"/>
</dbReference>
<dbReference type="InterPro" id="IPR004117">
    <property type="entry name" value="7tm6_olfct_rcpt"/>
</dbReference>
<evidence type="ECO:0000256" key="6">
    <source>
        <dbReference type="ARBA" id="ARBA00022989"/>
    </source>
</evidence>
<evidence type="ECO:0000313" key="11">
    <source>
        <dbReference type="EMBL" id="KAF7271071.1"/>
    </source>
</evidence>
<evidence type="ECO:0000256" key="9">
    <source>
        <dbReference type="ARBA" id="ARBA00023224"/>
    </source>
</evidence>
<evidence type="ECO:0000256" key="5">
    <source>
        <dbReference type="ARBA" id="ARBA00022725"/>
    </source>
</evidence>
<sequence length="332" mass="37584">MFVEFFFLLGDEDVKKLTDNIQITITCSLAGVKAVIYQSDNFAHLINTIIKEERVLLQSKDENIKNLYWSFVKYINKCAIAIVVIAGGTAGLLVVATSTIGLLSDSDDKPMIFLAHFPFNQKKHYFTSILIQASSVGVATVYYCMSQILYLCILTFVKAKLKVLQYHFRCFKIENGTNDAKRARELVKYHQRIIRFVEKLNDSIKYLLLIEFLSSSLNIASVMYQLLSAQTLTDIIFSISYLMVLIGQLFILAWHANEIKVESVAVSDAAYDSSWYASSYNIKQMIQMVIMRSNKPLLLTIGPFNPLTTQTVISVINAAYSYVMIMTNGNDL</sequence>
<evidence type="ECO:0000256" key="4">
    <source>
        <dbReference type="ARBA" id="ARBA00022692"/>
    </source>
</evidence>
<comment type="caution">
    <text evidence="11">The sequence shown here is derived from an EMBL/GenBank/DDBJ whole genome shotgun (WGS) entry which is preliminary data.</text>
</comment>
<feature type="transmembrane region" description="Helical" evidence="10">
    <location>
        <begin position="78"/>
        <end position="104"/>
    </location>
</feature>
<feature type="transmembrane region" description="Helical" evidence="10">
    <location>
        <begin position="204"/>
        <end position="223"/>
    </location>
</feature>
<keyword evidence="5" id="KW-0552">Olfaction</keyword>
<dbReference type="EMBL" id="JAACXV010014020">
    <property type="protein sequence ID" value="KAF7271071.1"/>
    <property type="molecule type" value="Genomic_DNA"/>
</dbReference>
<keyword evidence="4 10" id="KW-0812">Transmembrane</keyword>
<feature type="transmembrane region" description="Helical" evidence="10">
    <location>
        <begin position="124"/>
        <end position="157"/>
    </location>
</feature>
<dbReference type="Pfam" id="PF02949">
    <property type="entry name" value="7tm_6"/>
    <property type="match status" value="1"/>
</dbReference>
<evidence type="ECO:0000313" key="12">
    <source>
        <dbReference type="Proteomes" id="UP000625711"/>
    </source>
</evidence>
<dbReference type="GO" id="GO:0005886">
    <property type="term" value="C:plasma membrane"/>
    <property type="evidence" value="ECO:0007669"/>
    <property type="project" value="UniProtKB-SubCell"/>
</dbReference>